<feature type="compositionally biased region" description="Low complexity" evidence="2">
    <location>
        <begin position="353"/>
        <end position="363"/>
    </location>
</feature>
<feature type="compositionally biased region" description="Polar residues" evidence="2">
    <location>
        <begin position="366"/>
        <end position="392"/>
    </location>
</feature>
<dbReference type="InterPro" id="IPR050235">
    <property type="entry name" value="CK1_Ser-Thr_kinase"/>
</dbReference>
<evidence type="ECO:0000256" key="2">
    <source>
        <dbReference type="SAM" id="MobiDB-lite"/>
    </source>
</evidence>
<feature type="compositionally biased region" description="Basic and acidic residues" evidence="2">
    <location>
        <begin position="493"/>
        <end position="503"/>
    </location>
</feature>
<dbReference type="SMART" id="SM00220">
    <property type="entry name" value="S_TKc"/>
    <property type="match status" value="1"/>
</dbReference>
<feature type="compositionally biased region" description="Basic and acidic residues" evidence="2">
    <location>
        <begin position="409"/>
        <end position="418"/>
    </location>
</feature>
<dbReference type="Proteomes" id="UP000887581">
    <property type="component" value="Unplaced"/>
</dbReference>
<proteinExistence type="predicted"/>
<protein>
    <submittedName>
        <fullName evidence="5">Protein kinase domain-containing protein</fullName>
    </submittedName>
</protein>
<reference evidence="5" key="1">
    <citation type="submission" date="2022-11" db="UniProtKB">
        <authorList>
            <consortium name="WormBaseParasite"/>
        </authorList>
    </citation>
    <scope>IDENTIFICATION</scope>
</reference>
<dbReference type="SUPFAM" id="SSF56112">
    <property type="entry name" value="Protein kinase-like (PK-like)"/>
    <property type="match status" value="1"/>
</dbReference>
<dbReference type="PROSITE" id="PS50011">
    <property type="entry name" value="PROTEIN_KINASE_DOM"/>
    <property type="match status" value="1"/>
</dbReference>
<keyword evidence="1" id="KW-0175">Coiled coil</keyword>
<feature type="region of interest" description="Disordered" evidence="2">
    <location>
        <begin position="267"/>
        <end position="507"/>
    </location>
</feature>
<dbReference type="InterPro" id="IPR041637">
    <property type="entry name" value="Caprin-1_dimer"/>
</dbReference>
<feature type="coiled-coil region" evidence="1">
    <location>
        <begin position="518"/>
        <end position="545"/>
    </location>
</feature>
<dbReference type="GO" id="GO:0005524">
    <property type="term" value="F:ATP binding"/>
    <property type="evidence" value="ECO:0007669"/>
    <property type="project" value="InterPro"/>
</dbReference>
<dbReference type="PANTHER" id="PTHR11909">
    <property type="entry name" value="CASEIN KINASE-RELATED"/>
    <property type="match status" value="1"/>
</dbReference>
<dbReference type="Gene3D" id="1.10.510.10">
    <property type="entry name" value="Transferase(Phosphotransferase) domain 1"/>
    <property type="match status" value="1"/>
</dbReference>
<dbReference type="InterPro" id="IPR000719">
    <property type="entry name" value="Prot_kinase_dom"/>
</dbReference>
<feature type="compositionally biased region" description="Basic and acidic residues" evidence="2">
    <location>
        <begin position="426"/>
        <end position="435"/>
    </location>
</feature>
<feature type="domain" description="Protein kinase" evidence="3">
    <location>
        <begin position="1"/>
        <end position="278"/>
    </location>
</feature>
<accession>A0A915PEZ9</accession>
<evidence type="ECO:0000256" key="1">
    <source>
        <dbReference type="SAM" id="Coils"/>
    </source>
</evidence>
<feature type="compositionally biased region" description="Basic and acidic residues" evidence="2">
    <location>
        <begin position="443"/>
        <end position="453"/>
    </location>
</feature>
<dbReference type="InterPro" id="IPR011009">
    <property type="entry name" value="Kinase-like_dom_sf"/>
</dbReference>
<evidence type="ECO:0000259" key="3">
    <source>
        <dbReference type="PROSITE" id="PS50011"/>
    </source>
</evidence>
<sequence>MQPAYQEQKQSLSLENFPKEGSSFDGKNATYQVLLMDCLVLRGAEVLKSPHFCKIFELGKVEGKFRFIIITMLGSSLHVLRMSQAKNCFSLGTALRFAQQSLEALQDMHSIGFLHRDIKPSNFGIGRQESNDFHIVYIFDFGLARQFATRDKDCRIPRRSAPFRGTPRYASLNSHKKRDQSPKDDIESWFYMVVEWTNQDRDKIMLMKEQSRESVGIDMLLKGCPLPHYHMILQYIDQLQYTSIPDYGYIYFLLKHIAKKNRIRPDQPLDYDPEHPYAGTETPPSCLPQAIGMSLKEEKQTPLPLPRGTFRGKKNKNRNSIPISTYGKSKRNQKGFSSVPVSGDKKIENQMASILSSTSLSESTDQKISNPTSTSCEESTADQNAPKSTSASCDRRKKNRKPLTPNLILRRESSENRKVFNPTSAFREESTDDQKAYSPTSLSREESNEDQKTSKSISASCEESIEDQKGSSFNSASDSCGKRKKNRKSTLVLHRESNGDQKRSSPSSIFANIIDNTGALLAKTIKDLEENYEELKRKRKNLNTGNALSEEFRNENGLLERLINYLRLKEILSLMQNSEVREAFRTGTKGAIQLTETELEYLVWLSAKISPAINSVPNRRAWCRRLRDIALKGKKFTTGSSEEITNSWTGYDTKRLLERIDSCDFFSGRRVWMNIKIFNRLNQSESIPRIMTSDSHLKSNANSFKKCYSQTSSNDSIVEFSVQQNVAQSREKASSNTPKTNAANNYAFIKRSDKPDDYYLCYNFYPARFTADVKVPPSLARRPPGIFRCE</sequence>
<dbReference type="AlphaFoldDB" id="A0A915PEZ9"/>
<dbReference type="Pfam" id="PF00069">
    <property type="entry name" value="Pkinase"/>
    <property type="match status" value="1"/>
</dbReference>
<dbReference type="GO" id="GO:0004672">
    <property type="term" value="F:protein kinase activity"/>
    <property type="evidence" value="ECO:0007669"/>
    <property type="project" value="InterPro"/>
</dbReference>
<evidence type="ECO:0000313" key="4">
    <source>
        <dbReference type="Proteomes" id="UP000887581"/>
    </source>
</evidence>
<dbReference type="Pfam" id="PF18293">
    <property type="entry name" value="Caprin-1_dimer"/>
    <property type="match status" value="1"/>
</dbReference>
<name>A0A915PEZ9_9BILA</name>
<organism evidence="4 5">
    <name type="scientific">Setaria digitata</name>
    <dbReference type="NCBI Taxonomy" id="48799"/>
    <lineage>
        <taxon>Eukaryota</taxon>
        <taxon>Metazoa</taxon>
        <taxon>Ecdysozoa</taxon>
        <taxon>Nematoda</taxon>
        <taxon>Chromadorea</taxon>
        <taxon>Rhabditida</taxon>
        <taxon>Spirurina</taxon>
        <taxon>Spiruromorpha</taxon>
        <taxon>Filarioidea</taxon>
        <taxon>Setariidae</taxon>
        <taxon>Setaria</taxon>
    </lineage>
</organism>
<dbReference type="WBParaSite" id="sdigi.contig133.g5008.t1">
    <property type="protein sequence ID" value="sdigi.contig133.g5008.t1"/>
    <property type="gene ID" value="sdigi.contig133.g5008"/>
</dbReference>
<keyword evidence="4" id="KW-1185">Reference proteome</keyword>
<evidence type="ECO:0000313" key="5">
    <source>
        <dbReference type="WBParaSite" id="sdigi.contig133.g5008.t1"/>
    </source>
</evidence>
<feature type="compositionally biased region" description="Polar residues" evidence="2">
    <location>
        <begin position="318"/>
        <end position="327"/>
    </location>
</feature>